<dbReference type="GO" id="GO:0046854">
    <property type="term" value="P:phosphatidylinositol phosphate biosynthetic process"/>
    <property type="evidence" value="ECO:0007669"/>
    <property type="project" value="TreeGrafter"/>
</dbReference>
<dbReference type="InterPro" id="IPR027484">
    <property type="entry name" value="PInositol-4-P-5-kinase_N"/>
</dbReference>
<dbReference type="EMBL" id="MPUH01002024">
    <property type="protein sequence ID" value="OMJ65632.1"/>
    <property type="molecule type" value="Genomic_DNA"/>
</dbReference>
<evidence type="ECO:0000256" key="4">
    <source>
        <dbReference type="ARBA" id="ARBA00022741"/>
    </source>
</evidence>
<feature type="coiled-coil region" evidence="11">
    <location>
        <begin position="628"/>
        <end position="655"/>
    </location>
</feature>
<dbReference type="SUPFAM" id="SSF57903">
    <property type="entry name" value="FYVE/PHD zinc finger"/>
    <property type="match status" value="1"/>
</dbReference>
<comment type="caution">
    <text evidence="15">The sequence shown here is derived from an EMBL/GenBank/DDBJ whole genome shotgun (WGS) entry which is preliminary data.</text>
</comment>
<dbReference type="Pfam" id="PF01504">
    <property type="entry name" value="PIP5K"/>
    <property type="match status" value="2"/>
</dbReference>
<dbReference type="InterPro" id="IPR011011">
    <property type="entry name" value="Znf_FYVE_PHD"/>
</dbReference>
<dbReference type="SUPFAM" id="SSF56104">
    <property type="entry name" value="SAICAR synthase-like"/>
    <property type="match status" value="1"/>
</dbReference>
<dbReference type="PROSITE" id="PS50178">
    <property type="entry name" value="ZF_FYVE"/>
    <property type="match status" value="1"/>
</dbReference>
<dbReference type="Gene3D" id="3.50.7.10">
    <property type="entry name" value="GroEL"/>
    <property type="match status" value="1"/>
</dbReference>
<feature type="domain" description="FYVE-type" evidence="13">
    <location>
        <begin position="16"/>
        <end position="74"/>
    </location>
</feature>
<accession>A0A1R2AM97</accession>
<keyword evidence="5 9" id="KW-0863">Zinc-finger</keyword>
<dbReference type="Gene3D" id="3.30.810.10">
    <property type="entry name" value="2-Layer Sandwich"/>
    <property type="match status" value="1"/>
</dbReference>
<dbReference type="PROSITE" id="PS51455">
    <property type="entry name" value="PIPK"/>
    <property type="match status" value="1"/>
</dbReference>
<evidence type="ECO:0000256" key="2">
    <source>
        <dbReference type="ARBA" id="ARBA00022679"/>
    </source>
</evidence>
<name>A0A1R2AM97_9CILI</name>
<dbReference type="OrthoDB" id="312434at2759"/>
<evidence type="ECO:0000313" key="15">
    <source>
        <dbReference type="EMBL" id="OMJ65632.1"/>
    </source>
</evidence>
<dbReference type="GO" id="GO:0005524">
    <property type="term" value="F:ATP binding"/>
    <property type="evidence" value="ECO:0007669"/>
    <property type="project" value="UniProtKB-UniRule"/>
</dbReference>
<dbReference type="Pfam" id="PF00118">
    <property type="entry name" value="Cpn60_TCP1"/>
    <property type="match status" value="1"/>
</dbReference>
<dbReference type="PANTHER" id="PTHR45748:SF7">
    <property type="entry name" value="1-PHOSPHATIDYLINOSITOL 3-PHOSPHATE 5-KINASE-RELATED"/>
    <property type="match status" value="1"/>
</dbReference>
<feature type="domain" description="PIPK" evidence="14">
    <location>
        <begin position="814"/>
        <end position="1133"/>
    </location>
</feature>
<dbReference type="GO" id="GO:0000285">
    <property type="term" value="F:1-phosphatidylinositol-3-phosphate 5-kinase activity"/>
    <property type="evidence" value="ECO:0007669"/>
    <property type="project" value="UniProtKB-EC"/>
</dbReference>
<evidence type="ECO:0000313" key="16">
    <source>
        <dbReference type="Proteomes" id="UP000187209"/>
    </source>
</evidence>
<dbReference type="InterPro" id="IPR013083">
    <property type="entry name" value="Znf_RING/FYVE/PHD"/>
</dbReference>
<keyword evidence="6 10" id="KW-0418">Kinase</keyword>
<dbReference type="GO" id="GO:0010008">
    <property type="term" value="C:endosome membrane"/>
    <property type="evidence" value="ECO:0007669"/>
    <property type="project" value="TreeGrafter"/>
</dbReference>
<dbReference type="Gene3D" id="3.30.40.10">
    <property type="entry name" value="Zinc/RING finger domain, C3HC4 (zinc finger)"/>
    <property type="match status" value="1"/>
</dbReference>
<keyword evidence="8 10" id="KW-0067">ATP-binding</keyword>
<organism evidence="15 16">
    <name type="scientific">Stentor coeruleus</name>
    <dbReference type="NCBI Taxonomy" id="5963"/>
    <lineage>
        <taxon>Eukaryota</taxon>
        <taxon>Sar</taxon>
        <taxon>Alveolata</taxon>
        <taxon>Ciliophora</taxon>
        <taxon>Postciliodesmatophora</taxon>
        <taxon>Heterotrichea</taxon>
        <taxon>Heterotrichida</taxon>
        <taxon>Stentoridae</taxon>
        <taxon>Stentor</taxon>
    </lineage>
</organism>
<keyword evidence="3" id="KW-0479">Metal-binding</keyword>
<dbReference type="InterPro" id="IPR002423">
    <property type="entry name" value="Cpn60/GroEL/TCP-1"/>
</dbReference>
<evidence type="ECO:0000256" key="7">
    <source>
        <dbReference type="ARBA" id="ARBA00022833"/>
    </source>
</evidence>
<dbReference type="SMART" id="SM00330">
    <property type="entry name" value="PIPKc"/>
    <property type="match status" value="1"/>
</dbReference>
<evidence type="ECO:0000256" key="10">
    <source>
        <dbReference type="PROSITE-ProRule" id="PRU00781"/>
    </source>
</evidence>
<evidence type="ECO:0000256" key="5">
    <source>
        <dbReference type="ARBA" id="ARBA00022771"/>
    </source>
</evidence>
<keyword evidence="7" id="KW-0862">Zinc</keyword>
<dbReference type="InterPro" id="IPR027409">
    <property type="entry name" value="GroEL-like_apical_dom_sf"/>
</dbReference>
<feature type="compositionally biased region" description="Polar residues" evidence="12">
    <location>
        <begin position="83"/>
        <end position="98"/>
    </location>
</feature>
<keyword evidence="16" id="KW-1185">Reference proteome</keyword>
<dbReference type="InterPro" id="IPR002498">
    <property type="entry name" value="PInositol-4-P-4/5-kinase_core"/>
</dbReference>
<dbReference type="SUPFAM" id="SSF52029">
    <property type="entry name" value="GroEL apical domain-like"/>
    <property type="match status" value="1"/>
</dbReference>
<dbReference type="InterPro" id="IPR017455">
    <property type="entry name" value="Znf_FYVE-rel"/>
</dbReference>
<evidence type="ECO:0000259" key="14">
    <source>
        <dbReference type="PROSITE" id="PS51455"/>
    </source>
</evidence>
<evidence type="ECO:0000256" key="12">
    <source>
        <dbReference type="SAM" id="MobiDB-lite"/>
    </source>
</evidence>
<dbReference type="Gene3D" id="3.30.800.10">
    <property type="entry name" value="Phosphatidylinositol Phosphate Kinase II Beta"/>
    <property type="match status" value="1"/>
</dbReference>
<dbReference type="Proteomes" id="UP000187209">
    <property type="component" value="Unassembled WGS sequence"/>
</dbReference>
<evidence type="ECO:0000256" key="3">
    <source>
        <dbReference type="ARBA" id="ARBA00022723"/>
    </source>
</evidence>
<evidence type="ECO:0000256" key="1">
    <source>
        <dbReference type="ARBA" id="ARBA00012009"/>
    </source>
</evidence>
<dbReference type="PANTHER" id="PTHR45748">
    <property type="entry name" value="1-PHOSPHATIDYLINOSITOL 3-PHOSPHATE 5-KINASE-RELATED"/>
    <property type="match status" value="1"/>
</dbReference>
<evidence type="ECO:0000256" key="6">
    <source>
        <dbReference type="ARBA" id="ARBA00022777"/>
    </source>
</evidence>
<dbReference type="AlphaFoldDB" id="A0A1R2AM97"/>
<keyword evidence="2 10" id="KW-0808">Transferase</keyword>
<evidence type="ECO:0000256" key="9">
    <source>
        <dbReference type="PROSITE-ProRule" id="PRU00091"/>
    </source>
</evidence>
<dbReference type="InterPro" id="IPR000306">
    <property type="entry name" value="Znf_FYVE"/>
</dbReference>
<dbReference type="EC" id="2.7.1.150" evidence="1"/>
<reference evidence="15 16" key="1">
    <citation type="submission" date="2016-11" db="EMBL/GenBank/DDBJ databases">
        <title>The macronuclear genome of Stentor coeruleus: a giant cell with tiny introns.</title>
        <authorList>
            <person name="Slabodnick M."/>
            <person name="Ruby J.G."/>
            <person name="Reiff S.B."/>
            <person name="Swart E.C."/>
            <person name="Gosai S."/>
            <person name="Prabakaran S."/>
            <person name="Witkowska E."/>
            <person name="Larue G.E."/>
            <person name="Fisher S."/>
            <person name="Freeman R.M."/>
            <person name="Gunawardena J."/>
            <person name="Chu W."/>
            <person name="Stover N.A."/>
            <person name="Gregory B.D."/>
            <person name="Nowacki M."/>
            <person name="Derisi J."/>
            <person name="Roy S.W."/>
            <person name="Marshall W.F."/>
            <person name="Sood P."/>
        </authorList>
    </citation>
    <scope>NUCLEOTIDE SEQUENCE [LARGE SCALE GENOMIC DNA]</scope>
    <source>
        <strain evidence="15">WM001</strain>
    </source>
</reference>
<keyword evidence="4 10" id="KW-0547">Nucleotide-binding</keyword>
<evidence type="ECO:0000256" key="11">
    <source>
        <dbReference type="SAM" id="Coils"/>
    </source>
</evidence>
<keyword evidence="11" id="KW-0175">Coiled coil</keyword>
<protein>
    <recommendedName>
        <fullName evidence="1">1-phosphatidylinositol-3-phosphate 5-kinase</fullName>
        <ecNumber evidence="1">2.7.1.150</ecNumber>
    </recommendedName>
</protein>
<dbReference type="SMART" id="SM00064">
    <property type="entry name" value="FYVE"/>
    <property type="match status" value="1"/>
</dbReference>
<gene>
    <name evidence="15" type="ORF">SteCoe_37875</name>
</gene>
<dbReference type="Pfam" id="PF01363">
    <property type="entry name" value="FYVE"/>
    <property type="match status" value="1"/>
</dbReference>
<dbReference type="CDD" id="cd17300">
    <property type="entry name" value="PIPKc_PIKfyve"/>
    <property type="match status" value="1"/>
</dbReference>
<evidence type="ECO:0000256" key="8">
    <source>
        <dbReference type="ARBA" id="ARBA00022840"/>
    </source>
</evidence>
<feature type="region of interest" description="Disordered" evidence="12">
    <location>
        <begin position="83"/>
        <end position="117"/>
    </location>
</feature>
<dbReference type="GO" id="GO:0008270">
    <property type="term" value="F:zinc ion binding"/>
    <property type="evidence" value="ECO:0007669"/>
    <property type="project" value="UniProtKB-KW"/>
</dbReference>
<feature type="region of interest" description="Disordered" evidence="12">
    <location>
        <begin position="710"/>
        <end position="748"/>
    </location>
</feature>
<evidence type="ECO:0000259" key="13">
    <source>
        <dbReference type="PROSITE" id="PS50178"/>
    </source>
</evidence>
<proteinExistence type="predicted"/>
<sequence>MSGEIILLGHDMWMHDSDTKTCLSCELPFTTFRRRHHCRYCGKIFCGKCATKTNEKIRNKKIQRICAKCLGLIKRRMNSHIPTSISMESGSQTPNSFREGTGLHSISESHSSIEEEGQKGRLFTISEDVPHEVEVTKNEINAEDGWGEASLEFLQERTNDLIAHYQIQEAWNGILVNLIQNVVSVLTPSVQFRGDAMDINKYLKVQKIIWNSLDLSSFMSGIAFVKNLANKKMLRKIPNPKILFIKEVSENFEHSNLVSMDKLIDQEGSLSLITLKKILSINPSMIICSKGLPQVFLAELSKNNITALINVKKKLMELIARATCGKILNTPDEIYHERNFLGQCNMFCQETRGSTLIVHFTGLNDLSLAGTVFVSGPDAFELNAVKKIINQLAVEYRNIRLERMIFINYTKNPIPNVFNELNDKMMVFKHFLISENQMCLKPEILAIEFYKEKDMALGEFLLNATEKTEQRCKECGNSWGAHTLYYLKKGGRIKITFSKSSYESKNNEIYYSRECKVCGKFDSSFSVLQRSFWEYSFYKLLNNFFKNYSVLCHGRKCKHDFFKLSRLIFHVRNIKTMITWEENPCYHVLPLSSKPDVSKTNMEILHKTVSEIKSNSLELLESMIMSYREISNRLIKDIEENKKSQENALQNLTGEIEKNFNRLTNCIKDVNDIDAGQFMNFLYAQAKRKALFLEICEIRIQILNSLPQPARGRRRERLGDNISSSGGSSGDTKKSPSPSPSVATDEEGDFTKISRTGTFLRMLEKVVRAEDFCLRKDFIFMQKGNQTLPLGHDGLFIPIEEHDLMSIIAYSLSSEEYYEEVLKTMPNPNDTDKIESELLSAYEKHFQQNFTTMDDEIYEKYLHKDNATQLFGHHITFNVHSFFPRQFHLIRSRMHTSHMEFLMGISCSDSRKERLGKSKATFTKSISNMYILKTVDEKEFNMFKELAPSYFRHFCNSELHNMPSLMIRTLGCYRVYTKNHTLGKQACKWVMLFENLGCSMPAEVVVYDLKGSFNHRRLVNGKEKMTKMDRNFLEDFGGLPITISKEAKKMLDVSIWNDTLFLSKYQVVDYSLLLIVSTTYKVVTMAIIDYIAKYTFEKALEHNYKKVVSADNPTITRPTLYKNRFRESVSSIFFLELDE</sequence>
<dbReference type="InterPro" id="IPR027483">
    <property type="entry name" value="PInositol-4-P-4/5-kinase_C_sf"/>
</dbReference>
<dbReference type="InterPro" id="IPR044769">
    <property type="entry name" value="PIKfyve_PIPKc"/>
</dbReference>